<dbReference type="RefSeq" id="WP_154616071.1">
    <property type="nucleotide sequence ID" value="NZ_WLCI01000015.1"/>
</dbReference>
<comment type="caution">
    <text evidence="2">The sequence shown here is derived from an EMBL/GenBank/DDBJ whole genome shotgun (WGS) entry which is preliminary data.</text>
</comment>
<dbReference type="AlphaFoldDB" id="A0A6I3JDZ3"/>
<organism evidence="2 3">
    <name type="scientific">Nocardioides marmotae</name>
    <dbReference type="NCBI Taxonomy" id="2663857"/>
    <lineage>
        <taxon>Bacteria</taxon>
        <taxon>Bacillati</taxon>
        <taxon>Actinomycetota</taxon>
        <taxon>Actinomycetes</taxon>
        <taxon>Propionibacteriales</taxon>
        <taxon>Nocardioidaceae</taxon>
        <taxon>Nocardioides</taxon>
    </lineage>
</organism>
<protein>
    <submittedName>
        <fullName evidence="2">Uncharacterized protein</fullName>
    </submittedName>
</protein>
<accession>A0A6I3JDZ3</accession>
<feature type="compositionally biased region" description="Polar residues" evidence="1">
    <location>
        <begin position="191"/>
        <end position="206"/>
    </location>
</feature>
<dbReference type="EMBL" id="WLCI01000015">
    <property type="protein sequence ID" value="MTB96315.1"/>
    <property type="molecule type" value="Genomic_DNA"/>
</dbReference>
<name>A0A6I3JDZ3_9ACTN</name>
<dbReference type="Proteomes" id="UP000433406">
    <property type="component" value="Unassembled WGS sequence"/>
</dbReference>
<evidence type="ECO:0000313" key="2">
    <source>
        <dbReference type="EMBL" id="MTB96315.1"/>
    </source>
</evidence>
<evidence type="ECO:0000256" key="1">
    <source>
        <dbReference type="SAM" id="MobiDB-lite"/>
    </source>
</evidence>
<sequence length="255" mass="26433">MRSGGGGRARRALVGAVVIGVAGLTSCASGGAAVRDADGGTRIQADFYASEHGVRVGIKVGYPESREVTDARLSTGEESVHASLYPLDGTDPDREPASVSLAPGDQVLIEGVLLVPCAGPGTTPVFEVVSESQGAERTDYFTPANLETYEQAVAEWCARPLTMNVTGATVTPDGDYELRVELSNPGPEPVTVTSAEVSSGSSTWQETTVTVPAGTIEPMVIRGHGPPECAATPPWESGHVRADGEIIRPASDGWC</sequence>
<gene>
    <name evidence="2" type="ORF">GGQ22_14655</name>
</gene>
<keyword evidence="3" id="KW-1185">Reference proteome</keyword>
<evidence type="ECO:0000313" key="3">
    <source>
        <dbReference type="Proteomes" id="UP000433406"/>
    </source>
</evidence>
<dbReference type="PROSITE" id="PS51257">
    <property type="entry name" value="PROKAR_LIPOPROTEIN"/>
    <property type="match status" value="1"/>
</dbReference>
<reference evidence="2 3" key="1">
    <citation type="submission" date="2019-10" db="EMBL/GenBank/DDBJ databases">
        <title>Nocardioides novel species isolated from the excrement of Marmot.</title>
        <authorList>
            <person name="Zhang G."/>
        </authorList>
    </citation>
    <scope>NUCLEOTIDE SEQUENCE [LARGE SCALE GENOMIC DNA]</scope>
    <source>
        <strain evidence="3">zg-579</strain>
    </source>
</reference>
<feature type="region of interest" description="Disordered" evidence="1">
    <location>
        <begin position="184"/>
        <end position="206"/>
    </location>
</feature>
<proteinExistence type="predicted"/>